<dbReference type="AlphaFoldDB" id="A3FG46"/>
<feature type="region of interest" description="Disordered" evidence="1">
    <location>
        <begin position="1"/>
        <end position="97"/>
    </location>
</feature>
<geneLocation type="plasmid" evidence="2">
    <name>pA387</name>
</geneLocation>
<evidence type="ECO:0000313" key="2">
    <source>
        <dbReference type="EMBL" id="ABN48421.1"/>
    </source>
</evidence>
<feature type="compositionally biased region" description="Low complexity" evidence="1">
    <location>
        <begin position="46"/>
        <end position="55"/>
    </location>
</feature>
<dbReference type="EMBL" id="EF375609">
    <property type="protein sequence ID" value="ABN48421.1"/>
    <property type="molecule type" value="Genomic_DNA"/>
</dbReference>
<dbReference type="RefSeq" id="WP_012477802.1">
    <property type="nucleotide sequence ID" value="NC_010905.1"/>
</dbReference>
<name>A3FG46_9PSEU</name>
<sequence>MPPSGLDELDAKAEQSKRRHRTPPPPKRTPPDPPAATETPEPPAAEVPAAEVPEQPAGPTPAPVPAAPATERKAAPPAAPSKTTTRPPRRPAAAAPVDPALVASTVKVAQDHALAYGAVIRKEHERLELWLAGIKAAREAGAPPGLLRAGLEAAANRAGLPVEQIPAVVWTAAGLTPPR</sequence>
<feature type="compositionally biased region" description="Pro residues" evidence="1">
    <location>
        <begin position="56"/>
        <end position="66"/>
    </location>
</feature>
<feature type="compositionally biased region" description="Pro residues" evidence="1">
    <location>
        <begin position="23"/>
        <end position="45"/>
    </location>
</feature>
<accession>A3FG46</accession>
<protein>
    <submittedName>
        <fullName evidence="2">ORF13</fullName>
    </submittedName>
</protein>
<proteinExistence type="predicted"/>
<organism evidence="2">
    <name type="scientific">Amycolatopsis benzoatilytica</name>
    <dbReference type="NCBI Taxonomy" id="346045"/>
    <lineage>
        <taxon>Bacteria</taxon>
        <taxon>Bacillati</taxon>
        <taxon>Actinomycetota</taxon>
        <taxon>Actinomycetes</taxon>
        <taxon>Pseudonocardiales</taxon>
        <taxon>Pseudonocardiaceae</taxon>
        <taxon>Amycolatopsis</taxon>
    </lineage>
</organism>
<keyword evidence="2" id="KW-0614">Plasmid</keyword>
<feature type="compositionally biased region" description="Low complexity" evidence="1">
    <location>
        <begin position="80"/>
        <end position="97"/>
    </location>
</feature>
<reference evidence="2" key="1">
    <citation type="journal article" date="2008" name="J. Basic Microbiol.">
        <title>Nucleotide sequence of plasmid pA387 of Amycolatopsis benzoatilytica and construction of a conjugative shuttle vector.</title>
        <authorList>
            <person name="Malhotra S."/>
            <person name="Majumdar S."/>
            <person name="Kumar M."/>
            <person name="Bhasin V.K."/>
            <person name="Gartemann K.H."/>
            <person name="Lal R."/>
        </authorList>
    </citation>
    <scope>NUCLEOTIDE SEQUENCE</scope>
    <source>
        <strain evidence="2">DSM 43387</strain>
        <plasmid evidence="2">pA387</plasmid>
    </source>
</reference>
<evidence type="ECO:0000256" key="1">
    <source>
        <dbReference type="SAM" id="MobiDB-lite"/>
    </source>
</evidence>